<dbReference type="GO" id="GO:1990526">
    <property type="term" value="C:Ste12p-Dig1p-Dig2p complex"/>
    <property type="evidence" value="ECO:0007669"/>
    <property type="project" value="TreeGrafter"/>
</dbReference>
<evidence type="ECO:0000256" key="11">
    <source>
        <dbReference type="SAM" id="MobiDB-lite"/>
    </source>
</evidence>
<dbReference type="Gene3D" id="3.30.160.60">
    <property type="entry name" value="Classic Zinc Finger"/>
    <property type="match status" value="2"/>
</dbReference>
<evidence type="ECO:0000256" key="9">
    <source>
        <dbReference type="ARBA" id="ARBA00024345"/>
    </source>
</evidence>
<keyword evidence="3" id="KW-0677">Repeat</keyword>
<evidence type="ECO:0000256" key="10">
    <source>
        <dbReference type="PROSITE-ProRule" id="PRU00042"/>
    </source>
</evidence>
<dbReference type="InterPro" id="IPR036236">
    <property type="entry name" value="Znf_C2H2_sf"/>
</dbReference>
<evidence type="ECO:0000259" key="12">
    <source>
        <dbReference type="PROSITE" id="PS50157"/>
    </source>
</evidence>
<dbReference type="GO" id="GO:0000978">
    <property type="term" value="F:RNA polymerase II cis-regulatory region sequence-specific DNA binding"/>
    <property type="evidence" value="ECO:0007669"/>
    <property type="project" value="UniProtKB-ARBA"/>
</dbReference>
<evidence type="ECO:0000313" key="13">
    <source>
        <dbReference type="EMBL" id="KAJ2691154.1"/>
    </source>
</evidence>
<dbReference type="PROSITE" id="PS00028">
    <property type="entry name" value="ZINC_FINGER_C2H2_1"/>
    <property type="match status" value="2"/>
</dbReference>
<dbReference type="GO" id="GO:0008270">
    <property type="term" value="F:zinc ion binding"/>
    <property type="evidence" value="ECO:0007669"/>
    <property type="project" value="UniProtKB-KW"/>
</dbReference>
<dbReference type="Pfam" id="PF02200">
    <property type="entry name" value="STE"/>
    <property type="match status" value="1"/>
</dbReference>
<gene>
    <name evidence="13" type="ORF">IWW39_000214</name>
</gene>
<evidence type="ECO:0000313" key="14">
    <source>
        <dbReference type="Proteomes" id="UP001151516"/>
    </source>
</evidence>
<evidence type="ECO:0000256" key="4">
    <source>
        <dbReference type="ARBA" id="ARBA00022771"/>
    </source>
</evidence>
<feature type="compositionally biased region" description="Polar residues" evidence="11">
    <location>
        <begin position="814"/>
        <end position="825"/>
    </location>
</feature>
<comment type="subcellular location">
    <subcellularLocation>
        <location evidence="1">Nucleus</location>
    </subcellularLocation>
</comment>
<dbReference type="PANTHER" id="PTHR47427">
    <property type="entry name" value="PROTEIN STE12"/>
    <property type="match status" value="1"/>
</dbReference>
<evidence type="ECO:0000256" key="2">
    <source>
        <dbReference type="ARBA" id="ARBA00022723"/>
    </source>
</evidence>
<dbReference type="SUPFAM" id="SSF57667">
    <property type="entry name" value="beta-beta-alpha zinc fingers"/>
    <property type="match status" value="1"/>
</dbReference>
<keyword evidence="2" id="KW-0479">Metal-binding</keyword>
<dbReference type="FunFam" id="3.30.160.60:FF:000072">
    <property type="entry name" value="zinc finger protein 143 isoform X1"/>
    <property type="match status" value="1"/>
</dbReference>
<feature type="region of interest" description="Disordered" evidence="11">
    <location>
        <begin position="1067"/>
        <end position="1091"/>
    </location>
</feature>
<organism evidence="13 14">
    <name type="scientific">Coemansia spiralis</name>
    <dbReference type="NCBI Taxonomy" id="417178"/>
    <lineage>
        <taxon>Eukaryota</taxon>
        <taxon>Fungi</taxon>
        <taxon>Fungi incertae sedis</taxon>
        <taxon>Zoopagomycota</taxon>
        <taxon>Kickxellomycotina</taxon>
        <taxon>Kickxellomycetes</taxon>
        <taxon>Kickxellales</taxon>
        <taxon>Kickxellaceae</taxon>
        <taxon>Coemansia</taxon>
    </lineage>
</organism>
<sequence>MKRCTMDLAGFLANAPSLFGEDEVQGEEVDPDISSGSHAGAIRRFSFSNGDSLSCVRWDERFHITSTDIIRALVHRFQDIQRPVTNIKKFEEGVFSDLRSLKPGVHARLELPRSEFLDLLFKHHCVRTQKKQKVFFWDSVPHDLLFKEALERDLKREAMGVEPTTKISSDADPSSHVVIGGVELPLTVPPTLAVHVHNGPNVPGSAPQVLRVTTALVSPPASQQLHQLPLSTTTPTLVAMPVSSATDDSRLRACKASAVSIASMASSSHDEDYTDARTTFPESTSRCGDSADVLRFVACSAAHAQSRVSAPNSGTNSIASSIAGSVVMMPADSSAHPPLSGDQTHMQFGMYNDLAGTNGQQPSLREYVSGKALSAANGYGGDIQSLGPGPSGLERASLGNPLGAMVLNDSWTGMDFQLLHRQASDIRAIYNEYQPTPTPHHSPLMGAANGQELLELLSGDPNALVTQDNIGDFNLLLEELLGKTGRIQEGMLSPGGLAVSESQALGSQHQQLQPFSGWDPSQQLALSLGALGGPIVANGPDVDMSGHTPMASAMMESMASSPSVASIMNGSQHISPNHTPDVSSSLQFHGGGGGNFYSANGPVSLSNFGDILGSAHRPATSAVQGQNILPMFSMDGDFASTGEGNSDMLLSASLDQQQSFAASLAEARMSTEGAKSSDVLKQQWLAQQKSVNISAPRSSRFSRFHPYLKTIARIAHRDSPTLLNRTPSTADPAVAAAAVNAMAAKFSRQEADAAAAAATTEQQLQPSRQVEMLLGTVPVAPRPSGAVHPGVHMANILPVSQFVDHASIAGQKSPGRSSRSTQATNGGEAESRRYTCTFSGCDKLFKRYEHLKRHFRTHTGERPYKCPAPECDKVFARMDNLNQHIRSHVNRRTANRRTAGGGNTAAMVASVGLAEDSVANGLMFADSSLFSVTSATGGRFGESGPVLDAASFSQSQPPLYAPVQSPRASARGMRIAMPEELSLMGREWFINNSSPPQTTAAALPQPLQSPLMENNAVTMLRKISKNNRQRSGVATTPLGASGGWPAAGRGRDDLMSPYFAADGLGLQPMLPEPSAEGVADQGLGRTASTEAATTSNINTMFLASFLLPELRQQFLEGVSRSEAPAQSSLGFAEPPSHPGLARDFAISRTLSLKRHLEEAEDEDVVMGGSRASSRGEGDEHQMSKMAMTATASTCGEQA</sequence>
<comment type="similarity">
    <text evidence="9">Belongs to the STE12 transcription factor family.</text>
</comment>
<feature type="region of interest" description="Disordered" evidence="11">
    <location>
        <begin position="1159"/>
        <end position="1198"/>
    </location>
</feature>
<dbReference type="InterPro" id="IPR003120">
    <property type="entry name" value="Ste12"/>
</dbReference>
<name>A0A9W8GSF8_9FUNG</name>
<protein>
    <recommendedName>
        <fullName evidence="12">C2H2-type domain-containing protein</fullName>
    </recommendedName>
</protein>
<evidence type="ECO:0000256" key="6">
    <source>
        <dbReference type="ARBA" id="ARBA00023015"/>
    </source>
</evidence>
<feature type="compositionally biased region" description="Basic and acidic residues" evidence="11">
    <location>
        <begin position="1173"/>
        <end position="1182"/>
    </location>
</feature>
<dbReference type="InterPro" id="IPR052127">
    <property type="entry name" value="STE12_transcription_factor"/>
</dbReference>
<keyword evidence="5" id="KW-0862">Zinc</keyword>
<evidence type="ECO:0000256" key="7">
    <source>
        <dbReference type="ARBA" id="ARBA00023163"/>
    </source>
</evidence>
<dbReference type="EMBL" id="JANBTX010000003">
    <property type="protein sequence ID" value="KAJ2691154.1"/>
    <property type="molecule type" value="Genomic_DNA"/>
</dbReference>
<dbReference type="SMART" id="SM00424">
    <property type="entry name" value="STE"/>
    <property type="match status" value="1"/>
</dbReference>
<reference evidence="13" key="1">
    <citation type="submission" date="2022-07" db="EMBL/GenBank/DDBJ databases">
        <title>Phylogenomic reconstructions and comparative analyses of Kickxellomycotina fungi.</title>
        <authorList>
            <person name="Reynolds N.K."/>
            <person name="Stajich J.E."/>
            <person name="Barry K."/>
            <person name="Grigoriev I.V."/>
            <person name="Crous P."/>
            <person name="Smith M.E."/>
        </authorList>
    </citation>
    <scope>NUCLEOTIDE SEQUENCE</scope>
    <source>
        <strain evidence="13">CBS 109367</strain>
    </source>
</reference>
<dbReference type="FunFam" id="3.30.160.60:FF:000125">
    <property type="entry name" value="Putative zinc finger protein 143"/>
    <property type="match status" value="1"/>
</dbReference>
<dbReference type="Proteomes" id="UP001151516">
    <property type="component" value="Unassembled WGS sequence"/>
</dbReference>
<feature type="domain" description="C2H2-type" evidence="12">
    <location>
        <begin position="864"/>
        <end position="893"/>
    </location>
</feature>
<dbReference type="PANTHER" id="PTHR47427:SF1">
    <property type="entry name" value="PROTEIN STE12"/>
    <property type="match status" value="1"/>
</dbReference>
<comment type="caution">
    <text evidence="13">The sequence shown here is derived from an EMBL/GenBank/DDBJ whole genome shotgun (WGS) entry which is preliminary data.</text>
</comment>
<keyword evidence="4 10" id="KW-0863">Zinc-finger</keyword>
<keyword evidence="8" id="KW-0539">Nucleus</keyword>
<dbReference type="GO" id="GO:1990527">
    <property type="term" value="C:Tec1p-Ste12p-Dig1p complex"/>
    <property type="evidence" value="ECO:0007669"/>
    <property type="project" value="TreeGrafter"/>
</dbReference>
<dbReference type="PROSITE" id="PS50157">
    <property type="entry name" value="ZINC_FINGER_C2H2_2"/>
    <property type="match status" value="2"/>
</dbReference>
<dbReference type="GO" id="GO:0000981">
    <property type="term" value="F:DNA-binding transcription factor activity, RNA polymerase II-specific"/>
    <property type="evidence" value="ECO:0007669"/>
    <property type="project" value="UniProtKB-ARBA"/>
</dbReference>
<dbReference type="GO" id="GO:0005634">
    <property type="term" value="C:nucleus"/>
    <property type="evidence" value="ECO:0007669"/>
    <property type="project" value="UniProtKB-SubCell"/>
</dbReference>
<feature type="compositionally biased region" description="Polar residues" evidence="11">
    <location>
        <begin position="1189"/>
        <end position="1198"/>
    </location>
</feature>
<dbReference type="OrthoDB" id="1095242at2759"/>
<keyword evidence="7" id="KW-0804">Transcription</keyword>
<dbReference type="InterPro" id="IPR013087">
    <property type="entry name" value="Znf_C2H2_type"/>
</dbReference>
<evidence type="ECO:0000256" key="3">
    <source>
        <dbReference type="ARBA" id="ARBA00022737"/>
    </source>
</evidence>
<dbReference type="SMART" id="SM00355">
    <property type="entry name" value="ZnF_C2H2"/>
    <property type="match status" value="2"/>
</dbReference>
<accession>A0A9W8GSF8</accession>
<feature type="domain" description="C2H2-type" evidence="12">
    <location>
        <begin position="834"/>
        <end position="863"/>
    </location>
</feature>
<feature type="region of interest" description="Disordered" evidence="11">
    <location>
        <begin position="809"/>
        <end position="829"/>
    </location>
</feature>
<dbReference type="AlphaFoldDB" id="A0A9W8GSF8"/>
<evidence type="ECO:0000256" key="1">
    <source>
        <dbReference type="ARBA" id="ARBA00004123"/>
    </source>
</evidence>
<proteinExistence type="inferred from homology"/>
<keyword evidence="6" id="KW-0805">Transcription regulation</keyword>
<evidence type="ECO:0000256" key="8">
    <source>
        <dbReference type="ARBA" id="ARBA00023242"/>
    </source>
</evidence>
<keyword evidence="14" id="KW-1185">Reference proteome</keyword>
<dbReference type="Pfam" id="PF00096">
    <property type="entry name" value="zf-C2H2"/>
    <property type="match status" value="2"/>
</dbReference>
<evidence type="ECO:0000256" key="5">
    <source>
        <dbReference type="ARBA" id="ARBA00022833"/>
    </source>
</evidence>